<gene>
    <name evidence="1" type="ORF">CEXT_530581</name>
</gene>
<dbReference type="AlphaFoldDB" id="A0AAV4WRV2"/>
<organism evidence="1 2">
    <name type="scientific">Caerostris extrusa</name>
    <name type="common">Bark spider</name>
    <name type="synonym">Caerostris bankana</name>
    <dbReference type="NCBI Taxonomy" id="172846"/>
    <lineage>
        <taxon>Eukaryota</taxon>
        <taxon>Metazoa</taxon>
        <taxon>Ecdysozoa</taxon>
        <taxon>Arthropoda</taxon>
        <taxon>Chelicerata</taxon>
        <taxon>Arachnida</taxon>
        <taxon>Araneae</taxon>
        <taxon>Araneomorphae</taxon>
        <taxon>Entelegynae</taxon>
        <taxon>Araneoidea</taxon>
        <taxon>Araneidae</taxon>
        <taxon>Caerostris</taxon>
    </lineage>
</organism>
<accession>A0AAV4WRV2</accession>
<comment type="caution">
    <text evidence="1">The sequence shown here is derived from an EMBL/GenBank/DDBJ whole genome shotgun (WGS) entry which is preliminary data.</text>
</comment>
<keyword evidence="2" id="KW-1185">Reference proteome</keyword>
<dbReference type="EMBL" id="BPLR01016540">
    <property type="protein sequence ID" value="GIY84665.1"/>
    <property type="molecule type" value="Genomic_DNA"/>
</dbReference>
<name>A0AAV4WRV2_CAEEX</name>
<dbReference type="Proteomes" id="UP001054945">
    <property type="component" value="Unassembled WGS sequence"/>
</dbReference>
<proteinExistence type="predicted"/>
<evidence type="ECO:0000313" key="1">
    <source>
        <dbReference type="EMBL" id="GIY84665.1"/>
    </source>
</evidence>
<reference evidence="1 2" key="1">
    <citation type="submission" date="2021-06" db="EMBL/GenBank/DDBJ databases">
        <title>Caerostris extrusa draft genome.</title>
        <authorList>
            <person name="Kono N."/>
            <person name="Arakawa K."/>
        </authorList>
    </citation>
    <scope>NUCLEOTIDE SEQUENCE [LARGE SCALE GENOMIC DNA]</scope>
</reference>
<evidence type="ECO:0000313" key="2">
    <source>
        <dbReference type="Proteomes" id="UP001054945"/>
    </source>
</evidence>
<sequence length="119" mass="13871">MAENHALEVFLFSEKLSISTNQPSIKITSNKKYRVPLLLMMPRYYGDQDSSAIIGLKVARPMRLFPELKRRSCRYKRVGCRGKGVDAKGMMLKEHVLEKRKKREEDHQDAFRPYRGVIS</sequence>
<protein>
    <submittedName>
        <fullName evidence="1">Uncharacterized protein</fullName>
    </submittedName>
</protein>